<protein>
    <submittedName>
        <fullName evidence="1">Uncharacterized protein</fullName>
    </submittedName>
</protein>
<name>A0A1H7Y071_OLID1</name>
<reference evidence="2" key="1">
    <citation type="submission" date="2016-10" db="EMBL/GenBank/DDBJ databases">
        <authorList>
            <person name="Varghese N."/>
            <person name="Submissions S."/>
        </authorList>
    </citation>
    <scope>NUCLEOTIDE SEQUENCE [LARGE SCALE GENOMIC DNA]</scope>
    <source>
        <strain evidence="2">DSM 18733</strain>
    </source>
</reference>
<evidence type="ECO:0000313" key="2">
    <source>
        <dbReference type="Proteomes" id="UP000199421"/>
    </source>
</evidence>
<keyword evidence="2" id="KW-1185">Reference proteome</keyword>
<accession>A0A1H7Y071</accession>
<dbReference type="AlphaFoldDB" id="A0A1H7Y071"/>
<dbReference type="Proteomes" id="UP000199421">
    <property type="component" value="Unassembled WGS sequence"/>
</dbReference>
<dbReference type="OrthoDB" id="702434at2"/>
<evidence type="ECO:0000313" key="1">
    <source>
        <dbReference type="EMBL" id="SEM38748.1"/>
    </source>
</evidence>
<proteinExistence type="predicted"/>
<organism evidence="1 2">
    <name type="scientific">Olivibacter domesticus</name>
    <name type="common">Pseudosphingobacterium domesticum</name>
    <dbReference type="NCBI Taxonomy" id="407022"/>
    <lineage>
        <taxon>Bacteria</taxon>
        <taxon>Pseudomonadati</taxon>
        <taxon>Bacteroidota</taxon>
        <taxon>Sphingobacteriia</taxon>
        <taxon>Sphingobacteriales</taxon>
        <taxon>Sphingobacteriaceae</taxon>
        <taxon>Olivibacter</taxon>
    </lineage>
</organism>
<gene>
    <name evidence="1" type="ORF">SAMN05661044_05057</name>
</gene>
<dbReference type="RefSeq" id="WP_093331158.1">
    <property type="nucleotide sequence ID" value="NZ_FOAF01000011.1"/>
</dbReference>
<sequence>MIVKRNGNKNDLNYNLSENSKKSIEDFKTANRLASIIYAVFKKLLKRSASRNQYQRLSKLIIKVMHSGAPEFLGIRKLHQGNIGLLKGFRLNPYTLWDSIIHFQPVIAISPEDQTVCIHLPAVKAKDVVVPARASKLVLQFACCEVDADNNKLDTHLSAKLILPLKQGDQISNAKKMTMHLPDMEGKVLLIILIIQMYLQEGYKEDMGYSPAEFLSNDRKYYAGEILEASYVKDGQLVKYNGSTTDKMKEIDELNNWEEVTWEDD</sequence>
<dbReference type="EMBL" id="FOAF01000011">
    <property type="protein sequence ID" value="SEM38748.1"/>
    <property type="molecule type" value="Genomic_DNA"/>
</dbReference>